<sequence>MLFAYCDGAKQILTGHVVRQEQRFFHPLGEASKLKNKPNLGWGRKLATQFLGQSFPIAFAKHSR</sequence>
<accession>A0A3N7G016</accession>
<dbReference type="AlphaFoldDB" id="A0A3N7G016"/>
<organism evidence="1 2">
    <name type="scientific">Populus trichocarpa</name>
    <name type="common">Western balsam poplar</name>
    <name type="synonym">Populus balsamifera subsp. trichocarpa</name>
    <dbReference type="NCBI Taxonomy" id="3694"/>
    <lineage>
        <taxon>Eukaryota</taxon>
        <taxon>Viridiplantae</taxon>
        <taxon>Streptophyta</taxon>
        <taxon>Embryophyta</taxon>
        <taxon>Tracheophyta</taxon>
        <taxon>Spermatophyta</taxon>
        <taxon>Magnoliopsida</taxon>
        <taxon>eudicotyledons</taxon>
        <taxon>Gunneridae</taxon>
        <taxon>Pentapetalae</taxon>
        <taxon>rosids</taxon>
        <taxon>fabids</taxon>
        <taxon>Malpighiales</taxon>
        <taxon>Salicaceae</taxon>
        <taxon>Saliceae</taxon>
        <taxon>Populus</taxon>
    </lineage>
</organism>
<dbReference type="EMBL" id="CM009303">
    <property type="protein sequence ID" value="RQP00133.1"/>
    <property type="molecule type" value="Genomic_DNA"/>
</dbReference>
<protein>
    <submittedName>
        <fullName evidence="1">Uncharacterized protein</fullName>
    </submittedName>
</protein>
<evidence type="ECO:0000313" key="2">
    <source>
        <dbReference type="Proteomes" id="UP000006729"/>
    </source>
</evidence>
<name>A0A3N7G016_POPTR</name>
<evidence type="ECO:0000313" key="1">
    <source>
        <dbReference type="EMBL" id="RQP00133.1"/>
    </source>
</evidence>
<gene>
    <name evidence="1" type="ORF">POPTR_014G136450</name>
</gene>
<dbReference type="Proteomes" id="UP000006729">
    <property type="component" value="Chromosome 14"/>
</dbReference>
<dbReference type="InParanoid" id="A0A3N7G016"/>
<proteinExistence type="predicted"/>
<reference evidence="1 2" key="1">
    <citation type="journal article" date="2006" name="Science">
        <title>The genome of black cottonwood, Populus trichocarpa (Torr. &amp; Gray).</title>
        <authorList>
            <person name="Tuskan G.A."/>
            <person name="Difazio S."/>
            <person name="Jansson S."/>
            <person name="Bohlmann J."/>
            <person name="Grigoriev I."/>
            <person name="Hellsten U."/>
            <person name="Putnam N."/>
            <person name="Ralph S."/>
            <person name="Rombauts S."/>
            <person name="Salamov A."/>
            <person name="Schein J."/>
            <person name="Sterck L."/>
            <person name="Aerts A."/>
            <person name="Bhalerao R.R."/>
            <person name="Bhalerao R.P."/>
            <person name="Blaudez D."/>
            <person name="Boerjan W."/>
            <person name="Brun A."/>
            <person name="Brunner A."/>
            <person name="Busov V."/>
            <person name="Campbell M."/>
            <person name="Carlson J."/>
            <person name="Chalot M."/>
            <person name="Chapman J."/>
            <person name="Chen G.L."/>
            <person name="Cooper D."/>
            <person name="Coutinho P.M."/>
            <person name="Couturier J."/>
            <person name="Covert S."/>
            <person name="Cronk Q."/>
            <person name="Cunningham R."/>
            <person name="Davis J."/>
            <person name="Degroeve S."/>
            <person name="Dejardin A."/>
            <person name="Depamphilis C."/>
            <person name="Detter J."/>
            <person name="Dirks B."/>
            <person name="Dubchak I."/>
            <person name="Duplessis S."/>
            <person name="Ehlting J."/>
            <person name="Ellis B."/>
            <person name="Gendler K."/>
            <person name="Goodstein D."/>
            <person name="Gribskov M."/>
            <person name="Grimwood J."/>
            <person name="Groover A."/>
            <person name="Gunter L."/>
            <person name="Hamberger B."/>
            <person name="Heinze B."/>
            <person name="Helariutta Y."/>
            <person name="Henrissat B."/>
            <person name="Holligan D."/>
            <person name="Holt R."/>
            <person name="Huang W."/>
            <person name="Islam-Faridi N."/>
            <person name="Jones S."/>
            <person name="Jones-Rhoades M."/>
            <person name="Jorgensen R."/>
            <person name="Joshi C."/>
            <person name="Kangasjarvi J."/>
            <person name="Karlsson J."/>
            <person name="Kelleher C."/>
            <person name="Kirkpatrick R."/>
            <person name="Kirst M."/>
            <person name="Kohler A."/>
            <person name="Kalluri U."/>
            <person name="Larimer F."/>
            <person name="Leebens-Mack J."/>
            <person name="Leple J.C."/>
            <person name="Locascio P."/>
            <person name="Lou Y."/>
            <person name="Lucas S."/>
            <person name="Martin F."/>
            <person name="Montanini B."/>
            <person name="Napoli C."/>
            <person name="Nelson D.R."/>
            <person name="Nelson C."/>
            <person name="Nieminen K."/>
            <person name="Nilsson O."/>
            <person name="Pereda V."/>
            <person name="Peter G."/>
            <person name="Philippe R."/>
            <person name="Pilate G."/>
            <person name="Poliakov A."/>
            <person name="Razumovskaya J."/>
            <person name="Richardson P."/>
            <person name="Rinaldi C."/>
            <person name="Ritland K."/>
            <person name="Rouze P."/>
            <person name="Ryaboy D."/>
            <person name="Schmutz J."/>
            <person name="Schrader J."/>
            <person name="Segerman B."/>
            <person name="Shin H."/>
            <person name="Siddiqui A."/>
            <person name="Sterky F."/>
            <person name="Terry A."/>
            <person name="Tsai C.J."/>
            <person name="Uberbacher E."/>
            <person name="Unneberg P."/>
            <person name="Vahala J."/>
            <person name="Wall K."/>
            <person name="Wessler S."/>
            <person name="Yang G."/>
            <person name="Yin T."/>
            <person name="Douglas C."/>
            <person name="Marra M."/>
            <person name="Sandberg G."/>
            <person name="Van de Peer Y."/>
            <person name="Rokhsar D."/>
        </authorList>
    </citation>
    <scope>NUCLEOTIDE SEQUENCE [LARGE SCALE GENOMIC DNA]</scope>
    <source>
        <strain evidence="2">cv. Nisqually</strain>
    </source>
</reference>
<keyword evidence="2" id="KW-1185">Reference proteome</keyword>